<sequence length="383" mass="40753">MTVTTDNASNTTSGSTFEVVYEINGDPTEARSRAESLAVEQSHEFPRAYAPAKADRSLGRVVSVEQAGESRSLAIVSYPEDLTAYEIPQLLVVLLGNASLLPGIRLVDVRVSSEFAHRIAGGPKLGVEGIRRVLGVPKRPLLATALKPVGLDTADIAQEAYDSAFGGVDVIKDDQGLGNQVWSPFEERVPAVARAIADANEKIGRHSVYLPTFNPVTGDWKRHVDLAVSAGAGGFLVVPGTLGLDSLRYVRDNTPDDFIIYAHPAFLGGWTAGADHGIAPGLLFGHLLRWFGADSVIFPSFGGRFTLSEEVCRSIAAQAKDDFAGFKGALPSPGGGMTVERVPELVDFYGLDTMFLIGGALHATGNLVEGAQRFREAAEAYAD</sequence>
<dbReference type="AlphaFoldDB" id="A0A2U2MZP8"/>
<keyword evidence="3" id="KW-1185">Reference proteome</keyword>
<dbReference type="GO" id="GO:0016984">
    <property type="term" value="F:ribulose-bisphosphate carboxylase activity"/>
    <property type="evidence" value="ECO:0007669"/>
    <property type="project" value="InterPro"/>
</dbReference>
<protein>
    <submittedName>
        <fullName evidence="2">Ribulose 1,5-bisphosphate carboxylase large subunit</fullName>
    </submittedName>
</protein>
<comment type="caution">
    <text evidence="2">The sequence shown here is derived from an EMBL/GenBank/DDBJ whole genome shotgun (WGS) entry which is preliminary data.</text>
</comment>
<dbReference type="SUPFAM" id="SSF54966">
    <property type="entry name" value="RuBisCO, large subunit, small (N-terminal) domain"/>
    <property type="match status" value="1"/>
</dbReference>
<evidence type="ECO:0000313" key="3">
    <source>
        <dbReference type="Proteomes" id="UP000245876"/>
    </source>
</evidence>
<dbReference type="GO" id="GO:0000287">
    <property type="term" value="F:magnesium ion binding"/>
    <property type="evidence" value="ECO:0007669"/>
    <property type="project" value="InterPro"/>
</dbReference>
<gene>
    <name evidence="2" type="ORF">DF196_12315</name>
</gene>
<dbReference type="InterPro" id="IPR036376">
    <property type="entry name" value="RuBisCO_lsu_C_sf"/>
</dbReference>
<dbReference type="RefSeq" id="WP_109058099.1">
    <property type="nucleotide sequence ID" value="NZ_QFFM01000037.1"/>
</dbReference>
<evidence type="ECO:0000313" key="2">
    <source>
        <dbReference type="EMBL" id="PWG62277.1"/>
    </source>
</evidence>
<dbReference type="OrthoDB" id="9764279at2"/>
<dbReference type="Proteomes" id="UP000245876">
    <property type="component" value="Unassembled WGS sequence"/>
</dbReference>
<name>A0A2U2MZP8_9BIFI</name>
<dbReference type="SUPFAM" id="SSF51649">
    <property type="entry name" value="RuBisCo, C-terminal domain"/>
    <property type="match status" value="1"/>
</dbReference>
<reference evidence="2 3" key="1">
    <citation type="journal article" date="2018" name="Int. J. Syst. Evol. Microbiol.">
        <title>Bifidobacterium callitrichidarum sp. nov. from the faeces of the emperor tamarin (Saguinus imperator).</title>
        <authorList>
            <person name="Modesto M."/>
            <person name="Michelini S."/>
            <person name="Sansosti M.C."/>
            <person name="De Filippo C."/>
            <person name="Cavalieri D."/>
            <person name="Qvirist L."/>
            <person name="Andlid T."/>
            <person name="Spiezio C."/>
            <person name="Sandri C."/>
            <person name="Pascarelli S."/>
            <person name="Sgorbati B."/>
            <person name="Mattarelli P."/>
        </authorList>
    </citation>
    <scope>NUCLEOTIDE SEQUENCE [LARGE SCALE GENOMIC DNA]</scope>
    <source>
        <strain evidence="2 3">TRI 5</strain>
    </source>
</reference>
<dbReference type="InterPro" id="IPR000685">
    <property type="entry name" value="RuBisCO_lsu_C"/>
</dbReference>
<dbReference type="PANTHER" id="PTHR42704:SF17">
    <property type="entry name" value="RIBULOSE BISPHOSPHATE CARBOXYLASE LARGE CHAIN"/>
    <property type="match status" value="1"/>
</dbReference>
<evidence type="ECO:0000259" key="1">
    <source>
        <dbReference type="Pfam" id="PF00016"/>
    </source>
</evidence>
<dbReference type="PANTHER" id="PTHR42704">
    <property type="entry name" value="RIBULOSE BISPHOSPHATE CARBOXYLASE"/>
    <property type="match status" value="1"/>
</dbReference>
<dbReference type="Pfam" id="PF00016">
    <property type="entry name" value="RuBisCO_large"/>
    <property type="match status" value="1"/>
</dbReference>
<proteinExistence type="predicted"/>
<dbReference type="EMBL" id="QFFM01000037">
    <property type="protein sequence ID" value="PWG62277.1"/>
    <property type="molecule type" value="Genomic_DNA"/>
</dbReference>
<organism evidence="2 3">
    <name type="scientific">Bifidobacterium callitrichidarum</name>
    <dbReference type="NCBI Taxonomy" id="2052941"/>
    <lineage>
        <taxon>Bacteria</taxon>
        <taxon>Bacillati</taxon>
        <taxon>Actinomycetota</taxon>
        <taxon>Actinomycetes</taxon>
        <taxon>Bifidobacteriales</taxon>
        <taxon>Bifidobacteriaceae</taxon>
        <taxon>Bifidobacterium</taxon>
    </lineage>
</organism>
<dbReference type="GO" id="GO:0015977">
    <property type="term" value="P:carbon fixation"/>
    <property type="evidence" value="ECO:0007669"/>
    <property type="project" value="InterPro"/>
</dbReference>
<dbReference type="InterPro" id="IPR036422">
    <property type="entry name" value="RuBisCO_lsu_N_sf"/>
</dbReference>
<dbReference type="InterPro" id="IPR033966">
    <property type="entry name" value="RuBisCO"/>
</dbReference>
<feature type="domain" description="Ribulose bisphosphate carboxylase large subunit C-terminal" evidence="1">
    <location>
        <begin position="127"/>
        <end position="381"/>
    </location>
</feature>
<accession>A0A2U2MZP8</accession>
<dbReference type="Gene3D" id="3.30.70.150">
    <property type="entry name" value="RuBisCO large subunit, N-terminal domain"/>
    <property type="match status" value="1"/>
</dbReference>
<dbReference type="Gene3D" id="3.20.20.110">
    <property type="entry name" value="Ribulose bisphosphate carboxylase, large subunit, C-terminal domain"/>
    <property type="match status" value="1"/>
</dbReference>